<dbReference type="InterPro" id="IPR047653">
    <property type="entry name" value="Tn3-like_transpos"/>
</dbReference>
<dbReference type="OrthoDB" id="51846at2"/>
<keyword evidence="2" id="KW-0815">Transposition</keyword>
<evidence type="ECO:0000256" key="4">
    <source>
        <dbReference type="ARBA" id="ARBA00023172"/>
    </source>
</evidence>
<reference evidence="7 8" key="1">
    <citation type="submission" date="2019-07" db="EMBL/GenBank/DDBJ databases">
        <title>Whole genome shotgun sequence of Deinococcus cellulosilyticus NBRC 106333.</title>
        <authorList>
            <person name="Hosoyama A."/>
            <person name="Uohara A."/>
            <person name="Ohji S."/>
            <person name="Ichikawa N."/>
        </authorList>
    </citation>
    <scope>NUCLEOTIDE SEQUENCE [LARGE SCALE GENOMIC DNA]</scope>
    <source>
        <strain evidence="7 8">NBRC 106333</strain>
    </source>
</reference>
<evidence type="ECO:0000256" key="2">
    <source>
        <dbReference type="ARBA" id="ARBA00022578"/>
    </source>
</evidence>
<dbReference type="Pfam" id="PF01526">
    <property type="entry name" value="DDE_Tnp_Tn3"/>
    <property type="match status" value="1"/>
</dbReference>
<keyword evidence="4" id="KW-0233">DNA recombination</keyword>
<evidence type="ECO:0000313" key="8">
    <source>
        <dbReference type="Proteomes" id="UP000321306"/>
    </source>
</evidence>
<accession>A0A511NC48</accession>
<feature type="domain" description="Tn3 transposase DDE" evidence="5">
    <location>
        <begin position="581"/>
        <end position="970"/>
    </location>
</feature>
<dbReference type="GO" id="GO:0003677">
    <property type="term" value="F:DNA binding"/>
    <property type="evidence" value="ECO:0007669"/>
    <property type="project" value="UniProtKB-KW"/>
</dbReference>
<evidence type="ECO:0000256" key="1">
    <source>
        <dbReference type="ARBA" id="ARBA00009402"/>
    </source>
</evidence>
<protein>
    <submittedName>
        <fullName evidence="7">Putative transposase</fullName>
    </submittedName>
</protein>
<feature type="domain" description="DUF4158" evidence="6">
    <location>
        <begin position="2"/>
        <end position="151"/>
    </location>
</feature>
<dbReference type="GO" id="GO:0006313">
    <property type="term" value="P:DNA transposition"/>
    <property type="evidence" value="ECO:0007669"/>
    <property type="project" value="InterPro"/>
</dbReference>
<name>A0A511NC48_DEIC1</name>
<keyword evidence="8" id="KW-1185">Reference proteome</keyword>
<dbReference type="NCBIfam" id="NF033527">
    <property type="entry name" value="transpos_Tn3"/>
    <property type="match status" value="1"/>
</dbReference>
<dbReference type="InterPro" id="IPR025296">
    <property type="entry name" value="DUF4158"/>
</dbReference>
<dbReference type="EMBL" id="BJXB01000065">
    <property type="protein sequence ID" value="GEM50167.1"/>
    <property type="molecule type" value="Genomic_DNA"/>
</dbReference>
<keyword evidence="3" id="KW-0238">DNA-binding</keyword>
<comment type="caution">
    <text evidence="7">The sequence shown here is derived from an EMBL/GenBank/DDBJ whole genome shotgun (WGS) entry which is preliminary data.</text>
</comment>
<dbReference type="GO" id="GO:0004803">
    <property type="term" value="F:transposase activity"/>
    <property type="evidence" value="ECO:0007669"/>
    <property type="project" value="InterPro"/>
</dbReference>
<sequence>MKQDWTQDELFLHWTLSPSELELLGNKTLTTRLSFAVLLKSFQYLGYFPKDPTLIPDPVVHHLAQQAKVIPHVFAQVDWQDAAAKKHRQQIRTVLGFRECRTEDLSDLATYLLERLQLLDSQNESLREEAYRTLRLWKVEPPTPDRMDRTLRSVRKQYEQSLYQQISAQLSSDTRAALDTLIVVDSNDETAQNALFPVRTELANLKDDAGPVGLKTVQEEIEKLKQLKELKLPVDLFQSTSHKWVTHLRRRAANETPRDLRRHPPEIRYTLLAALCWQRSQEITDSLVELLIHIAKRIEVKAEEKVDTQVVQHLKKVLGKTKILYKLAKAIHGDKDGQIREVIFPVVSEQTIDDLAKESEITETYDRQVKLVTRKSYSHHYRKVIPLLLEVLDLRCNNDQHRPVMDALELVARYRDKSNPVFPAKEYVPLNGVIKDEWQDYVLDDKQRNRVNRITYEVCLLGTLREKVRCKEIWVEGARRFRNPDDDLPKDFEARRDEHYQRLNQPRDAQVFTARLRARMEQALEQFNQDVPHNPMVKILVSRKGKGRISVKPVDAQPEPKNIVYLTAEMVKRWPMTNLLDILKETEFREQITSVFTTVGNREILPRDVLQRRILLCLHGLGTNAGLKRMCSGGTEDSYADLLYVRQKFIHKEHLRAAIAKVCNAIFRVRDEHLWGEGTSSCASDSKKFGAWDQNLMTEWHARYGGPGVMVYWHVERKSVCIYSQLKNCSSSEVASMLEGILRHETDMPLEKNYVDTHGQSEVGFAFCHLLGFQLLPRLKNIRQQKLYRPNRGEPERFSNLQPILSRPIQWEIIEQQYDEMIKFATALKLGTSDAESILRRFTRANLQHPTYKALAELGKAVKTIFLCDYLRLEALRREIHEGLNVVENWNNANDFIVYGKGGEFASNRLEDQETLMLCLHLLQVSMVYVNTLMLQQILASPEWQHRLTDVDLRALSPLKWQHINPYGTFTLNMAERIPLEG</sequence>
<gene>
    <name evidence="7" type="ORF">DC3_58020</name>
</gene>
<comment type="similarity">
    <text evidence="1">Belongs to the transposase 7 family.</text>
</comment>
<evidence type="ECO:0000256" key="3">
    <source>
        <dbReference type="ARBA" id="ARBA00023125"/>
    </source>
</evidence>
<dbReference type="InterPro" id="IPR002513">
    <property type="entry name" value="Tn3_Tnp_DDE_dom"/>
</dbReference>
<dbReference type="AlphaFoldDB" id="A0A511NC48"/>
<dbReference type="RefSeq" id="WP_146892154.1">
    <property type="nucleotide sequence ID" value="NZ_BJXB01000065.1"/>
</dbReference>
<dbReference type="Pfam" id="PF13700">
    <property type="entry name" value="DUF4158"/>
    <property type="match status" value="1"/>
</dbReference>
<proteinExistence type="inferred from homology"/>
<evidence type="ECO:0000259" key="6">
    <source>
        <dbReference type="Pfam" id="PF13700"/>
    </source>
</evidence>
<organism evidence="7 8">
    <name type="scientific">Deinococcus cellulosilyticus (strain DSM 18568 / NBRC 106333 / KACC 11606 / 5516J-15)</name>
    <dbReference type="NCBI Taxonomy" id="1223518"/>
    <lineage>
        <taxon>Bacteria</taxon>
        <taxon>Thermotogati</taxon>
        <taxon>Deinococcota</taxon>
        <taxon>Deinococci</taxon>
        <taxon>Deinococcales</taxon>
        <taxon>Deinococcaceae</taxon>
        <taxon>Deinococcus</taxon>
    </lineage>
</organism>
<dbReference type="Proteomes" id="UP000321306">
    <property type="component" value="Unassembled WGS sequence"/>
</dbReference>
<evidence type="ECO:0000313" key="7">
    <source>
        <dbReference type="EMBL" id="GEM50167.1"/>
    </source>
</evidence>
<evidence type="ECO:0000259" key="5">
    <source>
        <dbReference type="Pfam" id="PF01526"/>
    </source>
</evidence>